<dbReference type="RefSeq" id="WP_183977666.1">
    <property type="nucleotide sequence ID" value="NZ_JACHEB010000006.1"/>
</dbReference>
<keyword evidence="2" id="KW-1185">Reference proteome</keyword>
<dbReference type="AlphaFoldDB" id="A0A9X0QF81"/>
<name>A0A9X0QF81_9BACT</name>
<protein>
    <submittedName>
        <fullName evidence="1">Uncharacterized protein</fullName>
    </submittedName>
</protein>
<reference evidence="1 2" key="1">
    <citation type="submission" date="2020-08" db="EMBL/GenBank/DDBJ databases">
        <title>Genomic Encyclopedia of Type Strains, Phase IV (KMG-V): Genome sequencing to study the core and pangenomes of soil and plant-associated prokaryotes.</title>
        <authorList>
            <person name="Whitman W."/>
        </authorList>
    </citation>
    <scope>NUCLEOTIDE SEQUENCE [LARGE SCALE GENOMIC DNA]</scope>
    <source>
        <strain evidence="1 2">X5P2</strain>
    </source>
</reference>
<gene>
    <name evidence="1" type="ORF">HDF14_002915</name>
</gene>
<dbReference type="EMBL" id="JACHEB010000006">
    <property type="protein sequence ID" value="MBB5329297.1"/>
    <property type="molecule type" value="Genomic_DNA"/>
</dbReference>
<evidence type="ECO:0000313" key="2">
    <source>
        <dbReference type="Proteomes" id="UP000535182"/>
    </source>
</evidence>
<comment type="caution">
    <text evidence="1">The sequence shown here is derived from an EMBL/GenBank/DDBJ whole genome shotgun (WGS) entry which is preliminary data.</text>
</comment>
<accession>A0A9X0QF81</accession>
<dbReference type="Proteomes" id="UP000535182">
    <property type="component" value="Unassembled WGS sequence"/>
</dbReference>
<organism evidence="1 2">
    <name type="scientific">Tunturiibacter gelidiferens</name>
    <dbReference type="NCBI Taxonomy" id="3069689"/>
    <lineage>
        <taxon>Bacteria</taxon>
        <taxon>Pseudomonadati</taxon>
        <taxon>Acidobacteriota</taxon>
        <taxon>Terriglobia</taxon>
        <taxon>Terriglobales</taxon>
        <taxon>Acidobacteriaceae</taxon>
        <taxon>Tunturiibacter</taxon>
    </lineage>
</organism>
<sequence length="119" mass="12649">MKPVDFTVEAATGIATSRTEDKSGKIQVESHHIAVSDDLANGFVGTLLLNLRQNAAPFRIHPELGGIVGVIAQLIGLQPKDVMVWVLDGQEPAVMRIVGQLGGYGPLVSSDLEGISFEK</sequence>
<evidence type="ECO:0000313" key="1">
    <source>
        <dbReference type="EMBL" id="MBB5329297.1"/>
    </source>
</evidence>
<proteinExistence type="predicted"/>